<keyword evidence="3 5" id="KW-1133">Transmembrane helix</keyword>
<dbReference type="Proteomes" id="UP000492821">
    <property type="component" value="Unassembled WGS sequence"/>
</dbReference>
<dbReference type="CDD" id="cd07042">
    <property type="entry name" value="STAS_SulP_like_sulfate_transporter"/>
    <property type="match status" value="1"/>
</dbReference>
<evidence type="ECO:0000256" key="5">
    <source>
        <dbReference type="SAM" id="Phobius"/>
    </source>
</evidence>
<dbReference type="Pfam" id="PF00916">
    <property type="entry name" value="Sulfate_transp"/>
    <property type="match status" value="1"/>
</dbReference>
<dbReference type="InterPro" id="IPR002645">
    <property type="entry name" value="STAS_dom"/>
</dbReference>
<evidence type="ECO:0000313" key="8">
    <source>
        <dbReference type="WBParaSite" id="Pan_g5743.t1"/>
    </source>
</evidence>
<evidence type="ECO:0000256" key="4">
    <source>
        <dbReference type="ARBA" id="ARBA00023136"/>
    </source>
</evidence>
<evidence type="ECO:0000256" key="3">
    <source>
        <dbReference type="ARBA" id="ARBA00022989"/>
    </source>
</evidence>
<sequence>MDQIAFDDVYQRVPRNGRRKSIKLETEITLDNSGFGRFLKQKILGFFPILEWLPKYSVRENLLNDFISGITCGIMAVPQGMAYASLANVDPVYGLYSSFFAPFFYLFFGTSRHIAIGVFAVASMMVGNLQQQLITGKQVLTANVSGITVTTTHYESPIPFDVTPISIISALTFTVALYQIIMAMLRLSFLTAFMSDQLVSGYTTGSAFHVLVSQFSKVIGVKLPRRKGFFMLPKMIYDACSHVGDANLISVALSGFGLFFLYITREFFSPWFAKYAKIPIPFELILVIVMTILSSSLNFHKSHSLSIVNYIPEGFPVPKVPDVRIVPYVLMDALTLSIICYMFVISMAKLFAKKHRYRIDPSQELYAIGISSLLSSFFPVYPAGGSLSRSSVCEMSGVKTQLYVIFTTVLLFVVIMWVGPLLEPLPMCILACIVIISLKGLFMQFKQLPRLWRISKYDFAIWVISCVTTFLSDPSIGLLISFGFVLLSVPLREKWPRVHRLYATEDLTTFKDNKRYRGLLPVEPGVVILKFESPLHFANCNTFKEVIAEIVDDDTFLAVVVERSDSTPPGDEDSTAIPLKDVNLGKRYIIVDCSAMSFIDTMGAETMCEARRYAKDYNTVLLFADIPESVLDIILLKDFTDFLPSNALYPSIREALKYAGIERL</sequence>
<dbReference type="Pfam" id="PF01740">
    <property type="entry name" value="STAS"/>
    <property type="match status" value="1"/>
</dbReference>
<accession>A0A7E5A042</accession>
<dbReference type="PROSITE" id="PS50801">
    <property type="entry name" value="STAS"/>
    <property type="match status" value="1"/>
</dbReference>
<feature type="transmembrane region" description="Helical" evidence="5">
    <location>
        <begin position="325"/>
        <end position="344"/>
    </location>
</feature>
<dbReference type="SUPFAM" id="SSF52091">
    <property type="entry name" value="SpoIIaa-like"/>
    <property type="match status" value="1"/>
</dbReference>
<keyword evidence="4 5" id="KW-0472">Membrane</keyword>
<feature type="transmembrane region" description="Helical" evidence="5">
    <location>
        <begin position="429"/>
        <end position="447"/>
    </location>
</feature>
<feature type="transmembrane region" description="Helical" evidence="5">
    <location>
        <begin position="165"/>
        <end position="185"/>
    </location>
</feature>
<dbReference type="InterPro" id="IPR001902">
    <property type="entry name" value="SLC26A/SulP_fam"/>
</dbReference>
<feature type="transmembrane region" description="Helical" evidence="5">
    <location>
        <begin position="103"/>
        <end position="127"/>
    </location>
</feature>
<evidence type="ECO:0000313" key="7">
    <source>
        <dbReference type="Proteomes" id="UP000492821"/>
    </source>
</evidence>
<feature type="domain" description="STAS" evidence="6">
    <location>
        <begin position="524"/>
        <end position="659"/>
    </location>
</feature>
<evidence type="ECO:0000256" key="1">
    <source>
        <dbReference type="ARBA" id="ARBA00004141"/>
    </source>
</evidence>
<comment type="subcellular location">
    <subcellularLocation>
        <location evidence="1">Membrane</location>
        <topology evidence="1">Multi-pass membrane protein</topology>
    </subcellularLocation>
</comment>
<dbReference type="NCBIfam" id="TIGR00815">
    <property type="entry name" value="sulP"/>
    <property type="match status" value="1"/>
</dbReference>
<proteinExistence type="predicted"/>
<feature type="transmembrane region" description="Helical" evidence="5">
    <location>
        <begin position="280"/>
        <end position="299"/>
    </location>
</feature>
<feature type="transmembrane region" description="Helical" evidence="5">
    <location>
        <begin position="459"/>
        <end position="487"/>
    </location>
</feature>
<evidence type="ECO:0000256" key="2">
    <source>
        <dbReference type="ARBA" id="ARBA00022692"/>
    </source>
</evidence>
<dbReference type="GO" id="GO:0016020">
    <property type="term" value="C:membrane"/>
    <property type="evidence" value="ECO:0007669"/>
    <property type="project" value="UniProtKB-SubCell"/>
</dbReference>
<feature type="transmembrane region" description="Helical" evidence="5">
    <location>
        <begin position="402"/>
        <end position="422"/>
    </location>
</feature>
<feature type="transmembrane region" description="Helical" evidence="5">
    <location>
        <begin position="62"/>
        <end position="83"/>
    </location>
</feature>
<organism evidence="7 8">
    <name type="scientific">Panagrellus redivivus</name>
    <name type="common">Microworm</name>
    <dbReference type="NCBI Taxonomy" id="6233"/>
    <lineage>
        <taxon>Eukaryota</taxon>
        <taxon>Metazoa</taxon>
        <taxon>Ecdysozoa</taxon>
        <taxon>Nematoda</taxon>
        <taxon>Chromadorea</taxon>
        <taxon>Rhabditida</taxon>
        <taxon>Tylenchina</taxon>
        <taxon>Panagrolaimomorpha</taxon>
        <taxon>Panagrolaimoidea</taxon>
        <taxon>Panagrolaimidae</taxon>
        <taxon>Panagrellus</taxon>
    </lineage>
</organism>
<dbReference type="Gene3D" id="3.30.750.24">
    <property type="entry name" value="STAS domain"/>
    <property type="match status" value="1"/>
</dbReference>
<keyword evidence="7" id="KW-1185">Reference proteome</keyword>
<dbReference type="InterPro" id="IPR011547">
    <property type="entry name" value="SLC26A/SulP_dom"/>
</dbReference>
<dbReference type="AlphaFoldDB" id="A0A7E5A042"/>
<dbReference type="InterPro" id="IPR036513">
    <property type="entry name" value="STAS_dom_sf"/>
</dbReference>
<dbReference type="WBParaSite" id="Pan_g5743.t1">
    <property type="protein sequence ID" value="Pan_g5743.t1"/>
    <property type="gene ID" value="Pan_g5743"/>
</dbReference>
<reference evidence="8" key="2">
    <citation type="submission" date="2020-10" db="UniProtKB">
        <authorList>
            <consortium name="WormBaseParasite"/>
        </authorList>
    </citation>
    <scope>IDENTIFICATION</scope>
</reference>
<dbReference type="PANTHER" id="PTHR11814">
    <property type="entry name" value="SULFATE TRANSPORTER"/>
    <property type="match status" value="1"/>
</dbReference>
<protein>
    <submittedName>
        <fullName evidence="8">STAS domain-containing protein</fullName>
    </submittedName>
</protein>
<reference evidence="7" key="1">
    <citation type="journal article" date="2013" name="Genetics">
        <title>The draft genome and transcriptome of Panagrellus redivivus are shaped by the harsh demands of a free-living lifestyle.</title>
        <authorList>
            <person name="Srinivasan J."/>
            <person name="Dillman A.R."/>
            <person name="Macchietto M.G."/>
            <person name="Heikkinen L."/>
            <person name="Lakso M."/>
            <person name="Fracchia K.M."/>
            <person name="Antoshechkin I."/>
            <person name="Mortazavi A."/>
            <person name="Wong G."/>
            <person name="Sternberg P.W."/>
        </authorList>
    </citation>
    <scope>NUCLEOTIDE SEQUENCE [LARGE SCALE GENOMIC DNA]</scope>
    <source>
        <strain evidence="7">MT8872</strain>
    </source>
</reference>
<feature type="transmembrane region" description="Helical" evidence="5">
    <location>
        <begin position="365"/>
        <end position="382"/>
    </location>
</feature>
<evidence type="ECO:0000259" key="6">
    <source>
        <dbReference type="PROSITE" id="PS50801"/>
    </source>
</evidence>
<feature type="transmembrane region" description="Helical" evidence="5">
    <location>
        <begin position="248"/>
        <end position="268"/>
    </location>
</feature>
<keyword evidence="2 5" id="KW-0812">Transmembrane</keyword>
<dbReference type="GO" id="GO:0055085">
    <property type="term" value="P:transmembrane transport"/>
    <property type="evidence" value="ECO:0007669"/>
    <property type="project" value="InterPro"/>
</dbReference>
<name>A0A7E5A042_PANRE</name>